<dbReference type="SUPFAM" id="SSF48498">
    <property type="entry name" value="Tetracyclin repressor-like, C-terminal domain"/>
    <property type="match status" value="1"/>
</dbReference>
<dbReference type="SUPFAM" id="SSF46689">
    <property type="entry name" value="Homeodomain-like"/>
    <property type="match status" value="1"/>
</dbReference>
<dbReference type="InterPro" id="IPR009057">
    <property type="entry name" value="Homeodomain-like_sf"/>
</dbReference>
<name>A0ABX7DW26_9BACI</name>
<dbReference type="InterPro" id="IPR036271">
    <property type="entry name" value="Tet_transcr_reg_TetR-rel_C_sf"/>
</dbReference>
<evidence type="ECO:0000259" key="3">
    <source>
        <dbReference type="Pfam" id="PF13305"/>
    </source>
</evidence>
<dbReference type="Pfam" id="PF13305">
    <property type="entry name" value="TetR_C_33"/>
    <property type="match status" value="1"/>
</dbReference>
<keyword evidence="1" id="KW-0805">Transcription regulation</keyword>
<dbReference type="EMBL" id="CP065425">
    <property type="protein sequence ID" value="QQZ07651.1"/>
    <property type="molecule type" value="Genomic_DNA"/>
</dbReference>
<protein>
    <submittedName>
        <fullName evidence="4">WHG domain-containing protein</fullName>
    </submittedName>
</protein>
<keyword evidence="5" id="KW-1185">Reference proteome</keyword>
<feature type="domain" description="HTH-type transcriptional regulator MT1864/Rv1816-like C-terminal" evidence="3">
    <location>
        <begin position="83"/>
        <end position="177"/>
    </location>
</feature>
<evidence type="ECO:0000313" key="5">
    <source>
        <dbReference type="Proteomes" id="UP000595691"/>
    </source>
</evidence>
<evidence type="ECO:0000256" key="2">
    <source>
        <dbReference type="ARBA" id="ARBA00023163"/>
    </source>
</evidence>
<dbReference type="RefSeq" id="WP_202776486.1">
    <property type="nucleotide sequence ID" value="NZ_CP065425.1"/>
</dbReference>
<dbReference type="InterPro" id="IPR025996">
    <property type="entry name" value="MT1864/Rv1816-like_C"/>
</dbReference>
<sequence>MSPRIGLDLKTILQAAIEIADAEGLEAVTLATLAKKLTIRPPSLYNHIDGLAGLRKQLTIYGIEELKNCLSRAAVGRAGDDAIREMGEAYITFVRNNPGLYEATFLSLDADDIQSASSDVVQIVVRVLDHYGLNEVEAIHATRGFRSILHGFASIEQKGGFAMDLDLNESFQFLIDTYIAGLKKLNESK</sequence>
<organism evidence="4 5">
    <name type="scientific">Heyndrickxia vini</name>
    <dbReference type="NCBI Taxonomy" id="1476025"/>
    <lineage>
        <taxon>Bacteria</taxon>
        <taxon>Bacillati</taxon>
        <taxon>Bacillota</taxon>
        <taxon>Bacilli</taxon>
        <taxon>Bacillales</taxon>
        <taxon>Bacillaceae</taxon>
        <taxon>Heyndrickxia</taxon>
    </lineage>
</organism>
<reference evidence="4 5" key="1">
    <citation type="submission" date="2020-11" db="EMBL/GenBank/DDBJ databases">
        <title>Taxonomic evaluation of the Bacillus sporothermodurans group of bacteria based on whole genome sequences.</title>
        <authorList>
            <person name="Fiedler G."/>
            <person name="Herbstmann A.-D."/>
            <person name="Doll E."/>
            <person name="Wenning M."/>
            <person name="Brinks E."/>
            <person name="Kabisch J."/>
            <person name="Breitenwieser F."/>
            <person name="Lappann M."/>
            <person name="Boehnlein C."/>
            <person name="Franz C."/>
        </authorList>
    </citation>
    <scope>NUCLEOTIDE SEQUENCE [LARGE SCALE GENOMIC DNA]</scope>
    <source>
        <strain evidence="4 5">JCM 19841</strain>
    </source>
</reference>
<evidence type="ECO:0000256" key="1">
    <source>
        <dbReference type="ARBA" id="ARBA00023015"/>
    </source>
</evidence>
<dbReference type="Gene3D" id="1.10.10.60">
    <property type="entry name" value="Homeodomain-like"/>
    <property type="match status" value="1"/>
</dbReference>
<dbReference type="Proteomes" id="UP000595691">
    <property type="component" value="Chromosome"/>
</dbReference>
<dbReference type="Gene3D" id="1.10.357.10">
    <property type="entry name" value="Tetracycline Repressor, domain 2"/>
    <property type="match status" value="1"/>
</dbReference>
<evidence type="ECO:0000313" key="4">
    <source>
        <dbReference type="EMBL" id="QQZ07651.1"/>
    </source>
</evidence>
<keyword evidence="2" id="KW-0804">Transcription</keyword>
<gene>
    <name evidence="4" type="ORF">I5776_11125</name>
</gene>
<accession>A0ABX7DW26</accession>
<proteinExistence type="predicted"/>